<evidence type="ECO:0000256" key="1">
    <source>
        <dbReference type="ARBA" id="ARBA00022460"/>
    </source>
</evidence>
<keyword evidence="1 2" id="KW-0193">Cuticle</keyword>
<proteinExistence type="predicted"/>
<dbReference type="PROSITE" id="PS51155">
    <property type="entry name" value="CHIT_BIND_RR_2"/>
    <property type="match status" value="1"/>
</dbReference>
<evidence type="ECO:0000313" key="5">
    <source>
        <dbReference type="Proteomes" id="UP000728032"/>
    </source>
</evidence>
<evidence type="ECO:0000313" key="4">
    <source>
        <dbReference type="EMBL" id="CAD7649370.1"/>
    </source>
</evidence>
<reference evidence="4" key="1">
    <citation type="submission" date="2020-11" db="EMBL/GenBank/DDBJ databases">
        <authorList>
            <person name="Tran Van P."/>
        </authorList>
    </citation>
    <scope>NUCLEOTIDE SEQUENCE</scope>
</reference>
<evidence type="ECO:0000256" key="2">
    <source>
        <dbReference type="PROSITE-ProRule" id="PRU00497"/>
    </source>
</evidence>
<keyword evidence="5" id="KW-1185">Reference proteome</keyword>
<dbReference type="EMBL" id="OC918420">
    <property type="protein sequence ID" value="CAD7649370.1"/>
    <property type="molecule type" value="Genomic_DNA"/>
</dbReference>
<dbReference type="Pfam" id="PF00379">
    <property type="entry name" value="Chitin_bind_4"/>
    <property type="match status" value="1"/>
</dbReference>
<organism evidence="4">
    <name type="scientific">Oppiella nova</name>
    <dbReference type="NCBI Taxonomy" id="334625"/>
    <lineage>
        <taxon>Eukaryota</taxon>
        <taxon>Metazoa</taxon>
        <taxon>Ecdysozoa</taxon>
        <taxon>Arthropoda</taxon>
        <taxon>Chelicerata</taxon>
        <taxon>Arachnida</taxon>
        <taxon>Acari</taxon>
        <taxon>Acariformes</taxon>
        <taxon>Sarcoptiformes</taxon>
        <taxon>Oribatida</taxon>
        <taxon>Brachypylina</taxon>
        <taxon>Oppioidea</taxon>
        <taxon>Oppiidae</taxon>
        <taxon>Oppiella</taxon>
    </lineage>
</organism>
<dbReference type="PRINTS" id="PR00947">
    <property type="entry name" value="CUTICLE"/>
</dbReference>
<dbReference type="Proteomes" id="UP000728032">
    <property type="component" value="Unassembled WGS sequence"/>
</dbReference>
<dbReference type="EMBL" id="CAJPVJ010003595">
    <property type="protein sequence ID" value="CAG2167759.1"/>
    <property type="molecule type" value="Genomic_DNA"/>
</dbReference>
<dbReference type="InterPro" id="IPR000618">
    <property type="entry name" value="Insect_cuticle"/>
</dbReference>
<name>A0A7R9QKG7_9ACAR</name>
<evidence type="ECO:0000256" key="3">
    <source>
        <dbReference type="SAM" id="SignalP"/>
    </source>
</evidence>
<feature type="signal peptide" evidence="3">
    <location>
        <begin position="1"/>
        <end position="16"/>
    </location>
</feature>
<dbReference type="PROSITE" id="PS00233">
    <property type="entry name" value="CHIT_BIND_RR_1"/>
    <property type="match status" value="1"/>
</dbReference>
<dbReference type="GO" id="GO:0008010">
    <property type="term" value="F:structural constituent of chitin-based larval cuticle"/>
    <property type="evidence" value="ECO:0007669"/>
    <property type="project" value="TreeGrafter"/>
</dbReference>
<dbReference type="AlphaFoldDB" id="A0A7R9QKG7"/>
<dbReference type="InterPro" id="IPR050468">
    <property type="entry name" value="Cuticle_Struct_Prot"/>
</dbReference>
<gene>
    <name evidence="4" type="ORF">ONB1V03_LOCUS7256</name>
</gene>
<accession>A0A7R9QKG7</accession>
<dbReference type="GO" id="GO:0062129">
    <property type="term" value="C:chitin-based extracellular matrix"/>
    <property type="evidence" value="ECO:0007669"/>
    <property type="project" value="TreeGrafter"/>
</dbReference>
<feature type="chain" id="PRO_5036211894" evidence="3">
    <location>
        <begin position="17"/>
        <end position="167"/>
    </location>
</feature>
<dbReference type="OrthoDB" id="6511699at2759"/>
<sequence length="167" mass="17459">MRSLILLSACLALSAAQYGPSGPYSFGYQTVDGQSRQESGHGGAVQGSYSYVDANGDLRQVRYVADANGFRAEGDISVDKKTAAAAAHLAAIAPKAPIPVAPVAPIAPAYNHYNQYYNSWAPAAPIAAPLAAPIHAQPLPTWAIPATHGARAAYKVETPTHSIYSQI</sequence>
<dbReference type="PANTHER" id="PTHR10380">
    <property type="entry name" value="CUTICLE PROTEIN"/>
    <property type="match status" value="1"/>
</dbReference>
<keyword evidence="3" id="KW-0732">Signal</keyword>
<protein>
    <submittedName>
        <fullName evidence="4">Uncharacterized protein</fullName>
    </submittedName>
</protein>
<dbReference type="InterPro" id="IPR031311">
    <property type="entry name" value="CHIT_BIND_RR_consensus"/>
</dbReference>